<proteinExistence type="predicted"/>
<evidence type="ECO:0000313" key="2">
    <source>
        <dbReference type="EMBL" id="KAF5888673.1"/>
    </source>
</evidence>
<evidence type="ECO:0000256" key="1">
    <source>
        <dbReference type="SAM" id="MobiDB-lite"/>
    </source>
</evidence>
<gene>
    <name evidence="2" type="ORF">DAT39_021631</name>
</gene>
<dbReference type="EMBL" id="QNUK01000938">
    <property type="protein sequence ID" value="KAF5888673.1"/>
    <property type="molecule type" value="Genomic_DNA"/>
</dbReference>
<keyword evidence="3" id="KW-1185">Reference proteome</keyword>
<dbReference type="AlphaFoldDB" id="A0A8J4TEI5"/>
<comment type="caution">
    <text evidence="2">The sequence shown here is derived from an EMBL/GenBank/DDBJ whole genome shotgun (WGS) entry which is preliminary data.</text>
</comment>
<feature type="non-terminal residue" evidence="2">
    <location>
        <position position="60"/>
    </location>
</feature>
<evidence type="ECO:0000313" key="3">
    <source>
        <dbReference type="Proteomes" id="UP000727407"/>
    </source>
</evidence>
<dbReference type="Proteomes" id="UP000727407">
    <property type="component" value="Unassembled WGS sequence"/>
</dbReference>
<feature type="region of interest" description="Disordered" evidence="1">
    <location>
        <begin position="15"/>
        <end position="42"/>
    </location>
</feature>
<name>A0A8J4TEI5_CLAMG</name>
<organism evidence="2 3">
    <name type="scientific">Clarias magur</name>
    <name type="common">Asian catfish</name>
    <name type="synonym">Macropteronotus magur</name>
    <dbReference type="NCBI Taxonomy" id="1594786"/>
    <lineage>
        <taxon>Eukaryota</taxon>
        <taxon>Metazoa</taxon>
        <taxon>Chordata</taxon>
        <taxon>Craniata</taxon>
        <taxon>Vertebrata</taxon>
        <taxon>Euteleostomi</taxon>
        <taxon>Actinopterygii</taxon>
        <taxon>Neopterygii</taxon>
        <taxon>Teleostei</taxon>
        <taxon>Ostariophysi</taxon>
        <taxon>Siluriformes</taxon>
        <taxon>Clariidae</taxon>
        <taxon>Clarias</taxon>
    </lineage>
</organism>
<feature type="compositionally biased region" description="Acidic residues" evidence="1">
    <location>
        <begin position="22"/>
        <end position="37"/>
    </location>
</feature>
<feature type="non-terminal residue" evidence="2">
    <location>
        <position position="1"/>
    </location>
</feature>
<sequence length="60" mass="6958">NHEERWVLETMVKTVRKKDNGEEGGEESETECDEDHNGEDLPWTRKTTVVEIVDKTVIKS</sequence>
<protein>
    <submittedName>
        <fullName evidence="2">Uncharacterized protein</fullName>
    </submittedName>
</protein>
<accession>A0A8J4TEI5</accession>
<reference evidence="2" key="1">
    <citation type="submission" date="2020-07" db="EMBL/GenBank/DDBJ databases">
        <title>Clarias magur genome sequencing, assembly and annotation.</title>
        <authorList>
            <person name="Kushwaha B."/>
            <person name="Kumar R."/>
            <person name="Das P."/>
            <person name="Joshi C.G."/>
            <person name="Kumar D."/>
            <person name="Nagpure N.S."/>
            <person name="Pandey M."/>
            <person name="Agarwal S."/>
            <person name="Srivastava S."/>
            <person name="Singh M."/>
            <person name="Sahoo L."/>
            <person name="Jayasankar P."/>
            <person name="Meher P.K."/>
            <person name="Koringa P.G."/>
            <person name="Iquebal M.A."/>
            <person name="Das S.P."/>
            <person name="Bit A."/>
            <person name="Patnaik S."/>
            <person name="Patel N."/>
            <person name="Shah T.M."/>
            <person name="Hinsu A."/>
            <person name="Jena J.K."/>
        </authorList>
    </citation>
    <scope>NUCLEOTIDE SEQUENCE</scope>
    <source>
        <strain evidence="2">CIFAMagur01</strain>
        <tissue evidence="2">Testis</tissue>
    </source>
</reference>